<keyword evidence="4" id="KW-0548">Nucleotidyltransferase</keyword>
<evidence type="ECO:0000256" key="10">
    <source>
        <dbReference type="SAM" id="MobiDB-lite"/>
    </source>
</evidence>
<dbReference type="InterPro" id="IPR041373">
    <property type="entry name" value="RT_RNaseH"/>
</dbReference>
<keyword evidence="9" id="KW-0479">Metal-binding</keyword>
<dbReference type="EC" id="2.7.7.49" evidence="1"/>
<dbReference type="InterPro" id="IPR001584">
    <property type="entry name" value="Integrase_cat-core"/>
</dbReference>
<feature type="compositionally biased region" description="Low complexity" evidence="10">
    <location>
        <begin position="351"/>
        <end position="368"/>
    </location>
</feature>
<name>A0AAE1W3E6_9LAMI</name>
<dbReference type="InterPro" id="IPR043128">
    <property type="entry name" value="Rev_trsase/Diguanyl_cyclase"/>
</dbReference>
<keyword evidence="5" id="KW-0540">Nuclease</keyword>
<dbReference type="GO" id="GO:0015074">
    <property type="term" value="P:DNA integration"/>
    <property type="evidence" value="ECO:0007669"/>
    <property type="project" value="InterPro"/>
</dbReference>
<dbReference type="CDD" id="cd00303">
    <property type="entry name" value="retropepsin_like"/>
    <property type="match status" value="1"/>
</dbReference>
<evidence type="ECO:0000256" key="3">
    <source>
        <dbReference type="ARBA" id="ARBA00022679"/>
    </source>
</evidence>
<keyword evidence="9" id="KW-0862">Zinc</keyword>
<keyword evidence="7" id="KW-0378">Hydrolase</keyword>
<keyword evidence="2" id="KW-0645">Protease</keyword>
<dbReference type="CDD" id="cd01647">
    <property type="entry name" value="RT_LTR"/>
    <property type="match status" value="1"/>
</dbReference>
<evidence type="ECO:0000313" key="14">
    <source>
        <dbReference type="EMBL" id="KAK4386022.1"/>
    </source>
</evidence>
<dbReference type="GO" id="GO:0003676">
    <property type="term" value="F:nucleic acid binding"/>
    <property type="evidence" value="ECO:0007669"/>
    <property type="project" value="InterPro"/>
</dbReference>
<comment type="caution">
    <text evidence="14">The sequence shown here is derived from an EMBL/GenBank/DDBJ whole genome shotgun (WGS) entry which is preliminary data.</text>
</comment>
<dbReference type="FunFam" id="3.10.10.10:FF:000007">
    <property type="entry name" value="Retrovirus-related Pol polyprotein from transposon 17.6-like Protein"/>
    <property type="match status" value="1"/>
</dbReference>
<keyword evidence="8" id="KW-0695">RNA-directed DNA polymerase</keyword>
<dbReference type="SUPFAM" id="SSF57756">
    <property type="entry name" value="Retrovirus zinc finger-like domains"/>
    <property type="match status" value="1"/>
</dbReference>
<dbReference type="InterPro" id="IPR056924">
    <property type="entry name" value="SH3_Tf2-1"/>
</dbReference>
<dbReference type="Pfam" id="PF08284">
    <property type="entry name" value="RVP_2"/>
    <property type="match status" value="1"/>
</dbReference>
<dbReference type="InterPro" id="IPR021109">
    <property type="entry name" value="Peptidase_aspartic_dom_sf"/>
</dbReference>
<evidence type="ECO:0000256" key="6">
    <source>
        <dbReference type="ARBA" id="ARBA00022759"/>
    </source>
</evidence>
<dbReference type="InterPro" id="IPR012337">
    <property type="entry name" value="RNaseH-like_sf"/>
</dbReference>
<evidence type="ECO:0000259" key="12">
    <source>
        <dbReference type="PROSITE" id="PS50878"/>
    </source>
</evidence>
<dbReference type="PANTHER" id="PTHR37984:SF5">
    <property type="entry name" value="PROTEIN NYNRIN-LIKE"/>
    <property type="match status" value="1"/>
</dbReference>
<evidence type="ECO:0000259" key="13">
    <source>
        <dbReference type="PROSITE" id="PS50994"/>
    </source>
</evidence>
<proteinExistence type="predicted"/>
<gene>
    <name evidence="14" type="ORF">Sango_2472800</name>
</gene>
<keyword evidence="3" id="KW-0808">Transferase</keyword>
<sequence>MHESGESAEGSVAPASAGGVEIGQEGVGADAPLLPSGAPAAELPPAYAQIFQMAFQAQAQAQAQLLAQAQAPTPAPAQAVPTVDRNYERIRNMGATEFEGTLDPEVAERWWEKVEDVMNLVCCTPENRLKPKMYRDKKRMEFLNLVQGGEQTVAEYELRFAALAKYAPEAVATQEDRCYRFEQGLRPEIKRGLAVRIINFKTLVESAVRMEEAVIEDKKKGEEKRKSTYTVGESSRLTKRGTGRSFLQEVGTFRVVVLVFEEVADQHLVDRWVSIEVRLIAVHLACLLWDQAGELDRVIAGEQLLLRIVLSVGRHLGQCWGPGAIPRICYNCGGRGHMSRDCPSQTMSLAGSTGSGTQSQSSIGSSARGADRGRGRGRGRGIGNRDGNHPASVELASKIPGKNSPLGYNLMVYLPVGRGVVVNSVRKGSIVRIGNVNLPVDLVVMDLKEFDVILGMDWLAQHRAVVDCYKKEVMIESSGKPKVVFVGDRQVVPVCVISAIEARRLMLEGCEAYLAHVIDAEKRSRLYYRNSTRSCPDFYRTIQNGTSRIKELKKQLEELLEKGFVRPSTSPWGAPVLFVKKKDGSMRLCVDYRQLNRVTVKNKYPLPRIDDLLDQLKGYTFSKIDLRSGYWQLRIAENDILKTAFRTRYGHYEFLVMPFGLTNAPAAFMALMNRTFQEYLDQFVIVFIDDILVYSKNREEHEQHLRIVLQILKEKKLYAKLSKCEFWVNQVVFLGHVISGDGVMPDPSKVKAIMEWRVPKNATEVRSFLGKGVTFQWTEQCQQSFDELKKRLTSTPILVLPSGSGGYVVYTDASKQGLGCVLMQNGKVIAYASRQLRTHELNYPTHDLELAAIVHALKIWRHYLYGEKFQILTDHKSLKYILTQKELNLRQRRWIELLKDYDCTIDFHPGKANVVADALSRKSSNTLASLGSHNQTLLLEMRSINTKLEVDQVAGLLAALQLKPDFVDHIKEAQTRDPFLLRMREKLKQGKKSNFSTMKKDVAEFVAKCMTCQQVKAEHQAPAGKLRPLSIPEWKWEKITMDFVVGLPRTLRKHDAIWVIVDRLTKSAHFLPIRLDRDPRFTSRFWGSLQGALGTKLHFSTAFHPQTDGQSERTIQTLEDMMRACIMEFKGNWDDHLPLMEFAYNNSFHSSIDMAPYEALYGRRCRSPVCWDIEGLRQLEGPELVQETMEKIQIVKKCLKAAQDRQKSYVDKHRREMEYEVGDKVFLKVSPWKGILRFGKQGKLSPRYIGPYEIIERIGPLAYRLALPAELSLIHDVFHVSMLRRYRSDPSHVIREPEVEISEELTYMEEPAEILDRSYSNFPYSFSEEQSDDDVTYHTSCVLCDMIDEGCHTSCVLCGISGDEISYELCAV</sequence>
<evidence type="ECO:0000256" key="8">
    <source>
        <dbReference type="ARBA" id="ARBA00022918"/>
    </source>
</evidence>
<dbReference type="FunFam" id="3.10.20.370:FF:000001">
    <property type="entry name" value="Retrovirus-related Pol polyprotein from transposon 17.6-like protein"/>
    <property type="match status" value="1"/>
</dbReference>
<dbReference type="PROSITE" id="PS50878">
    <property type="entry name" value="RT_POL"/>
    <property type="match status" value="1"/>
</dbReference>
<dbReference type="InterPro" id="IPR050951">
    <property type="entry name" value="Retrovirus_Pol_polyprotein"/>
</dbReference>
<evidence type="ECO:0000259" key="11">
    <source>
        <dbReference type="PROSITE" id="PS50158"/>
    </source>
</evidence>
<feature type="region of interest" description="Disordered" evidence="10">
    <location>
        <begin position="343"/>
        <end position="398"/>
    </location>
</feature>
<dbReference type="Gene3D" id="3.30.70.270">
    <property type="match status" value="2"/>
</dbReference>
<evidence type="ECO:0000256" key="7">
    <source>
        <dbReference type="ARBA" id="ARBA00022801"/>
    </source>
</evidence>
<dbReference type="Proteomes" id="UP001289374">
    <property type="component" value="Unassembled WGS sequence"/>
</dbReference>
<dbReference type="Gene3D" id="3.10.10.10">
    <property type="entry name" value="HIV Type 1 Reverse Transcriptase, subunit A, domain 1"/>
    <property type="match status" value="1"/>
</dbReference>
<reference evidence="14" key="1">
    <citation type="submission" date="2020-06" db="EMBL/GenBank/DDBJ databases">
        <authorList>
            <person name="Li T."/>
            <person name="Hu X."/>
            <person name="Zhang T."/>
            <person name="Song X."/>
            <person name="Zhang H."/>
            <person name="Dai N."/>
            <person name="Sheng W."/>
            <person name="Hou X."/>
            <person name="Wei L."/>
        </authorList>
    </citation>
    <scope>NUCLEOTIDE SEQUENCE</scope>
    <source>
        <strain evidence="14">K16</strain>
        <tissue evidence="14">Leaf</tissue>
    </source>
</reference>
<dbReference type="SUPFAM" id="SSF56672">
    <property type="entry name" value="DNA/RNA polymerases"/>
    <property type="match status" value="1"/>
</dbReference>
<dbReference type="GO" id="GO:0008233">
    <property type="term" value="F:peptidase activity"/>
    <property type="evidence" value="ECO:0007669"/>
    <property type="project" value="UniProtKB-KW"/>
</dbReference>
<dbReference type="Pfam" id="PF00078">
    <property type="entry name" value="RVT_1"/>
    <property type="match status" value="1"/>
</dbReference>
<dbReference type="GO" id="GO:0004519">
    <property type="term" value="F:endonuclease activity"/>
    <property type="evidence" value="ECO:0007669"/>
    <property type="project" value="UniProtKB-KW"/>
</dbReference>
<dbReference type="Pfam" id="PF24626">
    <property type="entry name" value="SH3_Tf2-1"/>
    <property type="match status" value="1"/>
</dbReference>
<dbReference type="Pfam" id="PF03732">
    <property type="entry name" value="Retrotrans_gag"/>
    <property type="match status" value="1"/>
</dbReference>
<feature type="domain" description="CCHC-type" evidence="11">
    <location>
        <begin position="329"/>
        <end position="344"/>
    </location>
</feature>
<evidence type="ECO:0000256" key="4">
    <source>
        <dbReference type="ARBA" id="ARBA00022695"/>
    </source>
</evidence>
<protein>
    <recommendedName>
        <fullName evidence="1">RNA-directed DNA polymerase</fullName>
        <ecNumber evidence="1">2.7.7.49</ecNumber>
    </recommendedName>
</protein>
<dbReference type="InterPro" id="IPR005162">
    <property type="entry name" value="Retrotrans_gag_dom"/>
</dbReference>
<accession>A0AAE1W3E6</accession>
<keyword evidence="9" id="KW-0863">Zinc-finger</keyword>
<feature type="domain" description="Integrase catalytic" evidence="13">
    <location>
        <begin position="1073"/>
        <end position="1164"/>
    </location>
</feature>
<dbReference type="CDD" id="cd09274">
    <property type="entry name" value="RNase_HI_RT_Ty3"/>
    <property type="match status" value="1"/>
</dbReference>
<keyword evidence="6" id="KW-0255">Endonuclease</keyword>
<dbReference type="InterPro" id="IPR043502">
    <property type="entry name" value="DNA/RNA_pol_sf"/>
</dbReference>
<dbReference type="SUPFAM" id="SSF53098">
    <property type="entry name" value="Ribonuclease H-like"/>
    <property type="match status" value="1"/>
</dbReference>
<dbReference type="PROSITE" id="PS50158">
    <property type="entry name" value="ZF_CCHC"/>
    <property type="match status" value="1"/>
</dbReference>
<dbReference type="PROSITE" id="PS50994">
    <property type="entry name" value="INTEGRASE"/>
    <property type="match status" value="1"/>
</dbReference>
<dbReference type="Gene3D" id="2.40.70.10">
    <property type="entry name" value="Acid Proteases"/>
    <property type="match status" value="1"/>
</dbReference>
<dbReference type="GO" id="GO:0008270">
    <property type="term" value="F:zinc ion binding"/>
    <property type="evidence" value="ECO:0007669"/>
    <property type="project" value="UniProtKB-KW"/>
</dbReference>
<dbReference type="Pfam" id="PF17917">
    <property type="entry name" value="RT_RNaseH"/>
    <property type="match status" value="1"/>
</dbReference>
<feature type="domain" description="Reverse transcriptase" evidence="12">
    <location>
        <begin position="560"/>
        <end position="738"/>
    </location>
</feature>
<dbReference type="PANTHER" id="PTHR37984">
    <property type="entry name" value="PROTEIN CBG26694"/>
    <property type="match status" value="1"/>
</dbReference>
<evidence type="ECO:0000256" key="1">
    <source>
        <dbReference type="ARBA" id="ARBA00012493"/>
    </source>
</evidence>
<dbReference type="InterPro" id="IPR000477">
    <property type="entry name" value="RT_dom"/>
</dbReference>
<dbReference type="SMART" id="SM00343">
    <property type="entry name" value="ZnF_C2HC"/>
    <property type="match status" value="1"/>
</dbReference>
<dbReference type="Pfam" id="PF00098">
    <property type="entry name" value="zf-CCHC"/>
    <property type="match status" value="1"/>
</dbReference>
<dbReference type="Gene3D" id="3.30.420.10">
    <property type="entry name" value="Ribonuclease H-like superfamily/Ribonuclease H"/>
    <property type="match status" value="1"/>
</dbReference>
<reference evidence="14" key="2">
    <citation type="journal article" date="2024" name="Plant">
        <title>Genomic evolution and insights into agronomic trait innovations of Sesamum species.</title>
        <authorList>
            <person name="Miao H."/>
            <person name="Wang L."/>
            <person name="Qu L."/>
            <person name="Liu H."/>
            <person name="Sun Y."/>
            <person name="Le M."/>
            <person name="Wang Q."/>
            <person name="Wei S."/>
            <person name="Zheng Y."/>
            <person name="Lin W."/>
            <person name="Duan Y."/>
            <person name="Cao H."/>
            <person name="Xiong S."/>
            <person name="Wang X."/>
            <person name="Wei L."/>
            <person name="Li C."/>
            <person name="Ma Q."/>
            <person name="Ju M."/>
            <person name="Zhao R."/>
            <person name="Li G."/>
            <person name="Mu C."/>
            <person name="Tian Q."/>
            <person name="Mei H."/>
            <person name="Zhang T."/>
            <person name="Gao T."/>
            <person name="Zhang H."/>
        </authorList>
    </citation>
    <scope>NUCLEOTIDE SEQUENCE</scope>
    <source>
        <strain evidence="14">K16</strain>
    </source>
</reference>
<dbReference type="GO" id="GO:0006508">
    <property type="term" value="P:proteolysis"/>
    <property type="evidence" value="ECO:0007669"/>
    <property type="project" value="UniProtKB-KW"/>
</dbReference>
<evidence type="ECO:0000256" key="2">
    <source>
        <dbReference type="ARBA" id="ARBA00022670"/>
    </source>
</evidence>
<evidence type="ECO:0000256" key="9">
    <source>
        <dbReference type="PROSITE-ProRule" id="PRU00047"/>
    </source>
</evidence>
<keyword evidence="15" id="KW-1185">Reference proteome</keyword>
<evidence type="ECO:0000313" key="15">
    <source>
        <dbReference type="Proteomes" id="UP001289374"/>
    </source>
</evidence>
<dbReference type="GO" id="GO:0003964">
    <property type="term" value="F:RNA-directed DNA polymerase activity"/>
    <property type="evidence" value="ECO:0007669"/>
    <property type="project" value="UniProtKB-KW"/>
</dbReference>
<dbReference type="InterPro" id="IPR036875">
    <property type="entry name" value="Znf_CCHC_sf"/>
</dbReference>
<dbReference type="EMBL" id="JACGWL010000015">
    <property type="protein sequence ID" value="KAK4386022.1"/>
    <property type="molecule type" value="Genomic_DNA"/>
</dbReference>
<evidence type="ECO:0000256" key="5">
    <source>
        <dbReference type="ARBA" id="ARBA00022722"/>
    </source>
</evidence>
<organism evidence="14 15">
    <name type="scientific">Sesamum angolense</name>
    <dbReference type="NCBI Taxonomy" id="2727404"/>
    <lineage>
        <taxon>Eukaryota</taxon>
        <taxon>Viridiplantae</taxon>
        <taxon>Streptophyta</taxon>
        <taxon>Embryophyta</taxon>
        <taxon>Tracheophyta</taxon>
        <taxon>Spermatophyta</taxon>
        <taxon>Magnoliopsida</taxon>
        <taxon>eudicotyledons</taxon>
        <taxon>Gunneridae</taxon>
        <taxon>Pentapetalae</taxon>
        <taxon>asterids</taxon>
        <taxon>lamiids</taxon>
        <taxon>Lamiales</taxon>
        <taxon>Pedaliaceae</taxon>
        <taxon>Sesamum</taxon>
    </lineage>
</organism>
<dbReference type="Gene3D" id="4.10.60.10">
    <property type="entry name" value="Zinc finger, CCHC-type"/>
    <property type="match status" value="1"/>
</dbReference>
<dbReference type="InterPro" id="IPR001878">
    <property type="entry name" value="Znf_CCHC"/>
</dbReference>
<dbReference type="InterPro" id="IPR036397">
    <property type="entry name" value="RNaseH_sf"/>
</dbReference>